<reference evidence="6 7" key="1">
    <citation type="journal article" date="2019" name="Sci. Rep.">
        <title>Orb-weaving spider Araneus ventricosus genome elucidates the spidroin gene catalogue.</title>
        <authorList>
            <person name="Kono N."/>
            <person name="Nakamura H."/>
            <person name="Ohtoshi R."/>
            <person name="Moran D.A.P."/>
            <person name="Shinohara A."/>
            <person name="Yoshida Y."/>
            <person name="Fujiwara M."/>
            <person name="Mori M."/>
            <person name="Tomita M."/>
            <person name="Arakawa K."/>
        </authorList>
    </citation>
    <scope>NUCLEOTIDE SEQUENCE [LARGE SCALE GENOMIC DNA]</scope>
</reference>
<evidence type="ECO:0000256" key="3">
    <source>
        <dbReference type="ARBA" id="ARBA00023004"/>
    </source>
</evidence>
<dbReference type="PANTHER" id="PTHR24300">
    <property type="entry name" value="CYTOCHROME P450 508A4-RELATED"/>
    <property type="match status" value="1"/>
</dbReference>
<evidence type="ECO:0000256" key="2">
    <source>
        <dbReference type="ARBA" id="ARBA00022723"/>
    </source>
</evidence>
<keyword evidence="5" id="KW-0472">Membrane</keyword>
<name>A0A4Y2IHJ3_ARAVE</name>
<dbReference type="GO" id="GO:0020037">
    <property type="term" value="F:heme binding"/>
    <property type="evidence" value="ECO:0007669"/>
    <property type="project" value="InterPro"/>
</dbReference>
<feature type="transmembrane region" description="Helical" evidence="5">
    <location>
        <begin position="12"/>
        <end position="34"/>
    </location>
</feature>
<dbReference type="InterPro" id="IPR036396">
    <property type="entry name" value="Cyt_P450_sf"/>
</dbReference>
<dbReference type="AlphaFoldDB" id="A0A4Y2IHJ3"/>
<comment type="caution">
    <text evidence="6">The sequence shown here is derived from an EMBL/GenBank/DDBJ whole genome shotgun (WGS) entry which is preliminary data.</text>
</comment>
<accession>A0A4Y2IHJ3</accession>
<comment type="similarity">
    <text evidence="1">Belongs to the cytochrome P450 family.</text>
</comment>
<keyword evidence="4" id="KW-0560">Oxidoreductase</keyword>
<gene>
    <name evidence="6" type="ORF">AVEN_231245_1</name>
</gene>
<dbReference type="GO" id="GO:0008395">
    <property type="term" value="F:steroid hydroxylase activity"/>
    <property type="evidence" value="ECO:0007669"/>
    <property type="project" value="TreeGrafter"/>
</dbReference>
<dbReference type="GO" id="GO:0006805">
    <property type="term" value="P:xenobiotic metabolic process"/>
    <property type="evidence" value="ECO:0007669"/>
    <property type="project" value="TreeGrafter"/>
</dbReference>
<dbReference type="Pfam" id="PF00067">
    <property type="entry name" value="p450"/>
    <property type="match status" value="1"/>
</dbReference>
<sequence>MEGGLIFGAMETLSPLTLGISLTVFLLSIVFFAIKGKNLPPGPAGLPYFGYWPFMSNSDCHLKLHALRKKHGDVFSFTSTGRLFINLGSIKAAREALLTKSEYFGDRVMDYNLMTHLFRDGVAFVNGEPWKVVRKYLAVLLKERGTNSLKTSIAGPLYDSIKCIVNEIKAKKGEPINLIDFLTHKCNTIIRLTLFGDVGVTEEQVRKLNELYAIQLKCFLPKSLLLCGTFAKYISNVQEGLTTRFRLYASVSCGGIVVRSRLGARGFQVRNPVPLENPPYMWPVARKIMSSCQSSSHWCGAEVWRVLF</sequence>
<dbReference type="InterPro" id="IPR001128">
    <property type="entry name" value="Cyt_P450"/>
</dbReference>
<protein>
    <recommendedName>
        <fullName evidence="8">Cytochrome P450 18a1</fullName>
    </recommendedName>
</protein>
<keyword evidence="4" id="KW-0503">Monooxygenase</keyword>
<evidence type="ECO:0000313" key="6">
    <source>
        <dbReference type="EMBL" id="GBM77233.1"/>
    </source>
</evidence>
<evidence type="ECO:0000256" key="4">
    <source>
        <dbReference type="ARBA" id="ARBA00023033"/>
    </source>
</evidence>
<dbReference type="InterPro" id="IPR050182">
    <property type="entry name" value="Cytochrome_P450_fam2"/>
</dbReference>
<evidence type="ECO:0000256" key="1">
    <source>
        <dbReference type="ARBA" id="ARBA00010617"/>
    </source>
</evidence>
<evidence type="ECO:0000256" key="5">
    <source>
        <dbReference type="SAM" id="Phobius"/>
    </source>
</evidence>
<evidence type="ECO:0000313" key="7">
    <source>
        <dbReference type="Proteomes" id="UP000499080"/>
    </source>
</evidence>
<dbReference type="Gene3D" id="1.10.630.10">
    <property type="entry name" value="Cytochrome P450"/>
    <property type="match status" value="1"/>
</dbReference>
<keyword evidence="7" id="KW-1185">Reference proteome</keyword>
<dbReference type="SUPFAM" id="SSF48264">
    <property type="entry name" value="Cytochrome P450"/>
    <property type="match status" value="1"/>
</dbReference>
<keyword evidence="5" id="KW-1133">Transmembrane helix</keyword>
<keyword evidence="5" id="KW-0812">Transmembrane</keyword>
<dbReference type="GO" id="GO:0005737">
    <property type="term" value="C:cytoplasm"/>
    <property type="evidence" value="ECO:0007669"/>
    <property type="project" value="TreeGrafter"/>
</dbReference>
<keyword evidence="3" id="KW-0408">Iron</keyword>
<dbReference type="GO" id="GO:0006082">
    <property type="term" value="P:organic acid metabolic process"/>
    <property type="evidence" value="ECO:0007669"/>
    <property type="project" value="TreeGrafter"/>
</dbReference>
<dbReference type="PANTHER" id="PTHR24300:SF403">
    <property type="entry name" value="CYTOCHROME P450 306A1"/>
    <property type="match status" value="1"/>
</dbReference>
<organism evidence="6 7">
    <name type="scientific">Araneus ventricosus</name>
    <name type="common">Orbweaver spider</name>
    <name type="synonym">Epeira ventricosa</name>
    <dbReference type="NCBI Taxonomy" id="182803"/>
    <lineage>
        <taxon>Eukaryota</taxon>
        <taxon>Metazoa</taxon>
        <taxon>Ecdysozoa</taxon>
        <taxon>Arthropoda</taxon>
        <taxon>Chelicerata</taxon>
        <taxon>Arachnida</taxon>
        <taxon>Araneae</taxon>
        <taxon>Araneomorphae</taxon>
        <taxon>Entelegynae</taxon>
        <taxon>Araneoidea</taxon>
        <taxon>Araneidae</taxon>
        <taxon>Araneus</taxon>
    </lineage>
</organism>
<dbReference type="EMBL" id="BGPR01002676">
    <property type="protein sequence ID" value="GBM77233.1"/>
    <property type="molecule type" value="Genomic_DNA"/>
</dbReference>
<dbReference type="Proteomes" id="UP000499080">
    <property type="component" value="Unassembled WGS sequence"/>
</dbReference>
<dbReference type="GO" id="GO:0005506">
    <property type="term" value="F:iron ion binding"/>
    <property type="evidence" value="ECO:0007669"/>
    <property type="project" value="InterPro"/>
</dbReference>
<keyword evidence="2" id="KW-0479">Metal-binding</keyword>
<proteinExistence type="inferred from homology"/>
<evidence type="ECO:0008006" key="8">
    <source>
        <dbReference type="Google" id="ProtNLM"/>
    </source>
</evidence>
<dbReference type="GO" id="GO:0016712">
    <property type="term" value="F:oxidoreductase activity, acting on paired donors, with incorporation or reduction of molecular oxygen, reduced flavin or flavoprotein as one donor, and incorporation of one atom of oxygen"/>
    <property type="evidence" value="ECO:0007669"/>
    <property type="project" value="TreeGrafter"/>
</dbReference>